<evidence type="ECO:0000256" key="2">
    <source>
        <dbReference type="SAM" id="MobiDB-lite"/>
    </source>
</evidence>
<dbReference type="RefSeq" id="WP_282235407.1">
    <property type="nucleotide sequence ID" value="NZ_CP035631.1"/>
</dbReference>
<dbReference type="InterPro" id="IPR028082">
    <property type="entry name" value="Peripla_BP_I"/>
</dbReference>
<keyword evidence="5" id="KW-1185">Reference proteome</keyword>
<dbReference type="PROSITE" id="PS51257">
    <property type="entry name" value="PROKAR_LIPOPROTEIN"/>
    <property type="match status" value="1"/>
</dbReference>
<dbReference type="PANTHER" id="PTHR38038">
    <property type="entry name" value="PENICILLIN-BINDING PROTEIN ACTIVATOR LPOA"/>
    <property type="match status" value="1"/>
</dbReference>
<dbReference type="SUPFAM" id="SSF53822">
    <property type="entry name" value="Periplasmic binding protein-like I"/>
    <property type="match status" value="1"/>
</dbReference>
<feature type="signal peptide" evidence="3">
    <location>
        <begin position="1"/>
        <end position="22"/>
    </location>
</feature>
<name>A0ABY8FNA7_9GAMM</name>
<keyword evidence="3" id="KW-0732">Signal</keyword>
<gene>
    <name evidence="4" type="ORF">EVC62_18560</name>
</gene>
<keyword evidence="1" id="KW-0472">Membrane</keyword>
<reference evidence="4 5" key="1">
    <citation type="submission" date="2019-01" db="EMBL/GenBank/DDBJ databases">
        <title>Genome sequence of Salinicola endophyticus REST5.</title>
        <authorList>
            <person name="Nascimento F.X."/>
        </authorList>
    </citation>
    <scope>NUCLEOTIDE SEQUENCE [LARGE SCALE GENOMIC DNA]</scope>
    <source>
        <strain evidence="4 5">REST5</strain>
    </source>
</reference>
<dbReference type="PANTHER" id="PTHR38038:SF1">
    <property type="entry name" value="PENICILLIN-BINDING PROTEIN ACTIVATOR LPOA"/>
    <property type="match status" value="1"/>
</dbReference>
<dbReference type="Gene3D" id="3.40.50.2300">
    <property type="match status" value="2"/>
</dbReference>
<organism evidence="4 5">
    <name type="scientific">Salinicola endophyticus</name>
    <dbReference type="NCBI Taxonomy" id="1949083"/>
    <lineage>
        <taxon>Bacteria</taxon>
        <taxon>Pseudomonadati</taxon>
        <taxon>Pseudomonadota</taxon>
        <taxon>Gammaproteobacteria</taxon>
        <taxon>Oceanospirillales</taxon>
        <taxon>Halomonadaceae</taxon>
        <taxon>Salinicola</taxon>
    </lineage>
</organism>
<dbReference type="EMBL" id="CP035631">
    <property type="protein sequence ID" value="WFF43330.1"/>
    <property type="molecule type" value="Genomic_DNA"/>
</dbReference>
<proteinExistence type="predicted"/>
<evidence type="ECO:0000256" key="3">
    <source>
        <dbReference type="SAM" id="SignalP"/>
    </source>
</evidence>
<dbReference type="Gene3D" id="1.25.40.650">
    <property type="match status" value="1"/>
</dbReference>
<evidence type="ECO:0000313" key="5">
    <source>
        <dbReference type="Proteomes" id="UP001321526"/>
    </source>
</evidence>
<protein>
    <submittedName>
        <fullName evidence="4">Penicillin-binding protein activator</fullName>
    </submittedName>
</protein>
<feature type="chain" id="PRO_5045544328" evidence="3">
    <location>
        <begin position="23"/>
        <end position="637"/>
    </location>
</feature>
<evidence type="ECO:0000313" key="4">
    <source>
        <dbReference type="EMBL" id="WFF43330.1"/>
    </source>
</evidence>
<accession>A0ABY8FNA7</accession>
<dbReference type="Pfam" id="PF04348">
    <property type="entry name" value="LppC"/>
    <property type="match status" value="1"/>
</dbReference>
<feature type="compositionally biased region" description="Low complexity" evidence="2">
    <location>
        <begin position="590"/>
        <end position="610"/>
    </location>
</feature>
<evidence type="ECO:0000256" key="1">
    <source>
        <dbReference type="ARBA" id="ARBA00023136"/>
    </source>
</evidence>
<dbReference type="CDD" id="cd06339">
    <property type="entry name" value="PBP1_YraM_LppC_lipoprotein-like"/>
    <property type="match status" value="1"/>
</dbReference>
<sequence>MRYALRRLLLPAMAALILAGCAGTGMMPGSSGPDAQTLLDQARSQSGQQAAATRLQAAEILARQGDTRQALQIAGQIDGAQLAPDLRVRWALVMSDAGLAEKDGWSVVRATDILDSGIAIPTADAQTLRYRRGIALDMIGEPEAAADLLIGLQRDNAPYELNDEIWKPLSRLSPAGLDTLAANSNDSLTQGWVALARLYRSASGDVAGLFDRLDQWRSRYPDHPANRRLPQELSALHQVEGRQIDRVAVLLPESGPLANVAKAIRQGMEARLDDARAQGEKVPALTFIDSSQQDIDALYAQATLGGAQAVIGPLSKDKVNQLETRASVPLPTLALNYGEHARNQAAELFQYGLSAEDEARQVAQRAYLDGHRHAGILVPDNEWGSRVLAAFRDRWQQDGGQLASVVSYDPSGSVTKAVSRMLKGGSSKPDMLFLLALPSYARQVPPTLDFYYAGKLPVYATSQIYEGTPQPRADHDLNDVQFVDLPWMIPDAAAGGVDALPYATTYRQLATQDDPGLLKLNAMGVDALELARRLPLLQALPSTQVYGATGNLQAREDGRIQRTLPWAVFQAGVPQPLLASPGATLGDGSNAGTQQQTSSGSNSGTPNASATTGNGTDGVPGDPLGPATNGNGDAGGN</sequence>
<dbReference type="InterPro" id="IPR007443">
    <property type="entry name" value="LpoA"/>
</dbReference>
<feature type="region of interest" description="Disordered" evidence="2">
    <location>
        <begin position="579"/>
        <end position="637"/>
    </location>
</feature>
<dbReference type="Proteomes" id="UP001321526">
    <property type="component" value="Chromosome"/>
</dbReference>